<dbReference type="GO" id="GO:0004842">
    <property type="term" value="F:ubiquitin-protein transferase activity"/>
    <property type="evidence" value="ECO:0007669"/>
    <property type="project" value="InterPro"/>
</dbReference>
<evidence type="ECO:0000259" key="4">
    <source>
        <dbReference type="PROSITE" id="PS50089"/>
    </source>
</evidence>
<dbReference type="InterPro" id="IPR013083">
    <property type="entry name" value="Znf_RING/FYVE/PHD"/>
</dbReference>
<reference evidence="5" key="1">
    <citation type="journal article" date="2020" name="bioRxiv">
        <title>Comparative genomics of Chlamydomonas.</title>
        <authorList>
            <person name="Craig R.J."/>
            <person name="Hasan A.R."/>
            <person name="Ness R.W."/>
            <person name="Keightley P.D."/>
        </authorList>
    </citation>
    <scope>NUCLEOTIDE SEQUENCE</scope>
    <source>
        <strain evidence="5">CCAP 11/173</strain>
    </source>
</reference>
<feature type="transmembrane region" description="Helical" evidence="3">
    <location>
        <begin position="758"/>
        <end position="776"/>
    </location>
</feature>
<feature type="transmembrane region" description="Helical" evidence="3">
    <location>
        <begin position="585"/>
        <end position="607"/>
    </location>
</feature>
<feature type="transmembrane region" description="Helical" evidence="3">
    <location>
        <begin position="150"/>
        <end position="169"/>
    </location>
</feature>
<evidence type="ECO:0000256" key="1">
    <source>
        <dbReference type="PROSITE-ProRule" id="PRU00175"/>
    </source>
</evidence>
<dbReference type="InterPro" id="IPR042494">
    <property type="entry name" value="RNF103"/>
</dbReference>
<dbReference type="EMBL" id="JAEHOD010000006">
    <property type="protein sequence ID" value="KAG2452288.1"/>
    <property type="molecule type" value="Genomic_DNA"/>
</dbReference>
<keyword evidence="3" id="KW-0472">Membrane</keyword>
<dbReference type="PANTHER" id="PTHR15302:SF0">
    <property type="entry name" value="E3 UBIQUITIN-PROTEIN LIGASE RNF103"/>
    <property type="match status" value="1"/>
</dbReference>
<dbReference type="SMART" id="SM00184">
    <property type="entry name" value="RING"/>
    <property type="match status" value="1"/>
</dbReference>
<dbReference type="PANTHER" id="PTHR15302">
    <property type="entry name" value="E3 UBIQUITIN-PROTEIN LIGASE RNF103"/>
    <property type="match status" value="1"/>
</dbReference>
<dbReference type="PROSITE" id="PS50089">
    <property type="entry name" value="ZF_RING_2"/>
    <property type="match status" value="1"/>
</dbReference>
<evidence type="ECO:0000313" key="5">
    <source>
        <dbReference type="EMBL" id="KAG2452288.1"/>
    </source>
</evidence>
<feature type="transmembrane region" description="Helical" evidence="3">
    <location>
        <begin position="694"/>
        <end position="713"/>
    </location>
</feature>
<evidence type="ECO:0000313" key="6">
    <source>
        <dbReference type="Proteomes" id="UP000613740"/>
    </source>
</evidence>
<keyword evidence="3" id="KW-1133">Transmembrane helix</keyword>
<dbReference type="GO" id="GO:0008270">
    <property type="term" value="F:zinc ion binding"/>
    <property type="evidence" value="ECO:0007669"/>
    <property type="project" value="UniProtKB-KW"/>
</dbReference>
<comment type="caution">
    <text evidence="5">The sequence shown here is derived from an EMBL/GenBank/DDBJ whole genome shotgun (WGS) entry which is preliminary data.</text>
</comment>
<dbReference type="GO" id="GO:0005783">
    <property type="term" value="C:endoplasmic reticulum"/>
    <property type="evidence" value="ECO:0007669"/>
    <property type="project" value="TreeGrafter"/>
</dbReference>
<feature type="transmembrane region" description="Helical" evidence="3">
    <location>
        <begin position="121"/>
        <end position="138"/>
    </location>
</feature>
<dbReference type="InterPro" id="IPR001841">
    <property type="entry name" value="Znf_RING"/>
</dbReference>
<keyword evidence="1" id="KW-0479">Metal-binding</keyword>
<feature type="region of interest" description="Disordered" evidence="2">
    <location>
        <begin position="827"/>
        <end position="879"/>
    </location>
</feature>
<feature type="transmembrane region" description="Helical" evidence="3">
    <location>
        <begin position="88"/>
        <end position="109"/>
    </location>
</feature>
<dbReference type="OrthoDB" id="546550at2759"/>
<feature type="transmembrane region" description="Helical" evidence="3">
    <location>
        <begin position="189"/>
        <end position="210"/>
    </location>
</feature>
<feature type="transmembrane region" description="Helical" evidence="3">
    <location>
        <begin position="22"/>
        <end position="41"/>
    </location>
</feature>
<feature type="transmembrane region" description="Helical" evidence="3">
    <location>
        <begin position="433"/>
        <end position="451"/>
    </location>
</feature>
<keyword evidence="3" id="KW-0812">Transmembrane</keyword>
<dbReference type="GO" id="GO:0016567">
    <property type="term" value="P:protein ubiquitination"/>
    <property type="evidence" value="ECO:0007669"/>
    <property type="project" value="InterPro"/>
</dbReference>
<dbReference type="Gene3D" id="3.30.40.10">
    <property type="entry name" value="Zinc/RING finger domain, C3HC4 (zinc finger)"/>
    <property type="match status" value="1"/>
</dbReference>
<feature type="transmembrane region" description="Helical" evidence="3">
    <location>
        <begin position="230"/>
        <end position="250"/>
    </location>
</feature>
<organism evidence="5 6">
    <name type="scientific">Chlamydomonas schloesseri</name>
    <dbReference type="NCBI Taxonomy" id="2026947"/>
    <lineage>
        <taxon>Eukaryota</taxon>
        <taxon>Viridiplantae</taxon>
        <taxon>Chlorophyta</taxon>
        <taxon>core chlorophytes</taxon>
        <taxon>Chlorophyceae</taxon>
        <taxon>CS clade</taxon>
        <taxon>Chlamydomonadales</taxon>
        <taxon>Chlamydomonadaceae</taxon>
        <taxon>Chlamydomonas</taxon>
    </lineage>
</organism>
<accession>A0A836BAA8</accession>
<feature type="transmembrane region" description="Helical" evidence="3">
    <location>
        <begin position="389"/>
        <end position="412"/>
    </location>
</feature>
<protein>
    <recommendedName>
        <fullName evidence="4">RING-type domain-containing protein</fullName>
    </recommendedName>
</protein>
<feature type="domain" description="RING-type" evidence="4">
    <location>
        <begin position="904"/>
        <end position="968"/>
    </location>
</feature>
<evidence type="ECO:0000256" key="3">
    <source>
        <dbReference type="SAM" id="Phobius"/>
    </source>
</evidence>
<dbReference type="GO" id="GO:0036503">
    <property type="term" value="P:ERAD pathway"/>
    <property type="evidence" value="ECO:0007669"/>
    <property type="project" value="TreeGrafter"/>
</dbReference>
<feature type="transmembrane region" description="Helical" evidence="3">
    <location>
        <begin position="782"/>
        <end position="800"/>
    </location>
</feature>
<sequence>MGVVILALQLWAAVTIVRVVWGAWALILACISTLLSAVLLLGRVLQLLWLPPHASVYAGPGTWWDVCWRLLTLRPLFALFARGTFMRAYALIVVPVLGVWVVGITALLAGADLLKPLVKSLPLVSFVALCVMSVALADDSVRRLLLPGRVCMAALRGSAAAWMGLAGWMGTCANLDGTLVTFNEVADLFIMMALWSGVAVFGSAGGTLLWHIGGWGPEAGAAGSEPAERLAFAGYGTAALLAAAGCVSALTGDSIVLPLLKVLVRALDAVLRVRPALEAAARAARWLAAQPALGAGIAKVQSVDQIVTRYLAQAWDHAWGAARSVGNVVTSGARFFRQHAWPAVHRSWTAVRRSMLEPLGKAARAVATASVRAGVCTARATHHYMVKPAITAAWCLTLMALRLAVRISRLLLRLHRLLLLPVLRAVGDAVRRFLAPLLWPAGAVAGTWWFGRQAVLQGAPLPFGAAAVVGCVVVCLMAGKSMRKTRWPALSRLGGQLESAAALVYLHFDLGLGRLVRWLAKELYCVLWNSFFAALATGRWVLALVTGPVTALLLAMGTVTFWGIDLAVRIAKPCIKALRVAARPVWRNPALSLLLSTGLLVVLYVAHQAGLPAAAWRSLVAAAWALCSRAYRRLGWALTPMLRLLRLVLGRAAALLGLSADASAAALVRSSSALASWGTQATVDVSSLFASRDFATVFLGLHMLHALILRYWAKDVLRAQGGSLAERGLVAAAAGDEAIKHVVSFVARSTAKVALGPMYVTAAAAFLAGSGGGGVGGVASRLAGLTAPVLWVLYLAALWVEGVRRVELSYGTAQSSEFATALRSLRERRRNPSTGTPPPPQQQQHQQRLAPSPPATAAQPALAPQPAPATAPPPQRPIDPAAERLLLDLRSQPAPKHVFPSDTCSVCFDALGPEAASPDALLAALRRQGACSSSCAEGALLVLRCGHVFHQDCVLLWLQRNPRCPCCREPAIGRARHSNMLF</sequence>
<dbReference type="Pfam" id="PF13639">
    <property type="entry name" value="zf-RING_2"/>
    <property type="match status" value="1"/>
</dbReference>
<name>A0A836BAA8_9CHLO</name>
<keyword evidence="1" id="KW-0863">Zinc-finger</keyword>
<dbReference type="AlphaFoldDB" id="A0A836BAA8"/>
<dbReference type="SUPFAM" id="SSF57850">
    <property type="entry name" value="RING/U-box"/>
    <property type="match status" value="1"/>
</dbReference>
<gene>
    <name evidence="5" type="ORF">HYH02_003312</name>
</gene>
<dbReference type="Proteomes" id="UP000613740">
    <property type="component" value="Unassembled WGS sequence"/>
</dbReference>
<feature type="compositionally biased region" description="Pro residues" evidence="2">
    <location>
        <begin position="863"/>
        <end position="877"/>
    </location>
</feature>
<keyword evidence="6" id="KW-1185">Reference proteome</keyword>
<keyword evidence="1" id="KW-0862">Zinc</keyword>
<proteinExistence type="predicted"/>
<feature type="transmembrane region" description="Helical" evidence="3">
    <location>
        <begin position="463"/>
        <end position="479"/>
    </location>
</feature>
<feature type="transmembrane region" description="Helical" evidence="3">
    <location>
        <begin position="540"/>
        <end position="564"/>
    </location>
</feature>
<evidence type="ECO:0000256" key="2">
    <source>
        <dbReference type="SAM" id="MobiDB-lite"/>
    </source>
</evidence>